<proteinExistence type="predicted"/>
<dbReference type="EMBL" id="LR796916">
    <property type="protein sequence ID" value="CAB4175366.1"/>
    <property type="molecule type" value="Genomic_DNA"/>
</dbReference>
<evidence type="ECO:0000313" key="1">
    <source>
        <dbReference type="EMBL" id="CAB4175366.1"/>
    </source>
</evidence>
<organism evidence="1">
    <name type="scientific">uncultured Caudovirales phage</name>
    <dbReference type="NCBI Taxonomy" id="2100421"/>
    <lineage>
        <taxon>Viruses</taxon>
        <taxon>Duplodnaviria</taxon>
        <taxon>Heunggongvirae</taxon>
        <taxon>Uroviricota</taxon>
        <taxon>Caudoviricetes</taxon>
        <taxon>Peduoviridae</taxon>
        <taxon>Maltschvirus</taxon>
        <taxon>Maltschvirus maltsch</taxon>
    </lineage>
</organism>
<name>A0A6J5PYY2_9CAUD</name>
<accession>A0A6J5PYY2</accession>
<evidence type="ECO:0000313" key="2">
    <source>
        <dbReference type="EMBL" id="CAB4193672.1"/>
    </source>
</evidence>
<sequence length="926" mass="104236">MSFINWGHETPEQKEIRRKMEERMMFEQMSYSAAVAAAAAAGSGKLPRTKQGQTTAYVYQSDSGRFYIGVMDFEKGSIPAIYDTTLITSNDWGWNETYIIQDKGYAIVFNKNGTDDKAIFFFTAGCDLIQKLELTTSDLGIYDAGEKFIVLTDNDANQLWWFDGLTVKTETVSDNISWNYEGYNLGGFFISVTTLTNYNIYFNDGLSLINILDIEIESGFNYDFHTYVNSNIFRIFKQRQLDSVYSNIYYYNNDGTIISDTDLIIGLYTAKFVDTYGTGKHVDTFYNNTEYFICYYDSVIDSLLTTVHDKTNYDVFIVTGQFINPGSQYDSISEHALIAFSNNLGYSGNIELYNVSYCDFLPLWEGLEDLDTIQTFADDDNTKYYNWERVFIAEDRMYAPMSTGDSKLSFASFYLGGYGTSPLIDFADYTTFESRLLGNRYMIDAWDDATDDQPGKYFITNKTGDSYLEYEYSIHNSNYLENERDLVMWRNSSDTDFTSYYLTEEDPTPFMLSEVAQLPPFGQVQSTSTYKTVDGLYPGNLLVHSGEGSRLYLFNDQGTDAINEGGQDMYDTGNYLNSDLATEIGYTHTQMGIGNPSFDNDLEATLDMFIMDGTIIDSDAEFGVDSQYFTNLYPGLFTMVAKGVDITEFYINGGTGVDDNGYNITDTYQLTVGSNQYTAFLKTTTGAGSDMSGNYSSNDKTTADPTINQIIIVDSISGTLNLEISDTTDIDYHKILGLDTASVTEVHYLLMATYNGAVQRGFSQSDFQNVVDTYLGIVDGKNISQTLTALNTNYATVTNEIANNDTYTLTLINNDGTKIEKASVFYDAGLDLGPTMCAGCYYNTDGFICVDVYGLNLELIATYISTETDLVTVRIIDHRLYVVTTYTDSDDFNHDVIAILKGTSFIKKDYKSVESWRSSNDYAAWY</sequence>
<dbReference type="EMBL" id="LR797195">
    <property type="protein sequence ID" value="CAB4193672.1"/>
    <property type="molecule type" value="Genomic_DNA"/>
</dbReference>
<reference evidence="1" key="1">
    <citation type="submission" date="2020-05" db="EMBL/GenBank/DDBJ databases">
        <authorList>
            <person name="Chiriac C."/>
            <person name="Salcher M."/>
            <person name="Ghai R."/>
            <person name="Kavagutti S V."/>
        </authorList>
    </citation>
    <scope>NUCLEOTIDE SEQUENCE</scope>
</reference>
<gene>
    <name evidence="2" type="ORF">UFOVP1247_121</name>
    <name evidence="1" type="ORF">UFOVP970_161</name>
</gene>
<protein>
    <submittedName>
        <fullName evidence="1">Uncharacterized protein</fullName>
    </submittedName>
</protein>